<organism evidence="3 4">
    <name type="scientific">Caenorhabditis bovis</name>
    <dbReference type="NCBI Taxonomy" id="2654633"/>
    <lineage>
        <taxon>Eukaryota</taxon>
        <taxon>Metazoa</taxon>
        <taxon>Ecdysozoa</taxon>
        <taxon>Nematoda</taxon>
        <taxon>Chromadorea</taxon>
        <taxon>Rhabditida</taxon>
        <taxon>Rhabditina</taxon>
        <taxon>Rhabditomorpha</taxon>
        <taxon>Rhabditoidea</taxon>
        <taxon>Rhabditidae</taxon>
        <taxon>Peloderinae</taxon>
        <taxon>Caenorhabditis</taxon>
    </lineage>
</organism>
<reference evidence="3 4" key="1">
    <citation type="submission" date="2020-04" db="EMBL/GenBank/DDBJ databases">
        <authorList>
            <person name="Laetsch R D."/>
            <person name="Stevens L."/>
            <person name="Kumar S."/>
            <person name="Blaxter L. M."/>
        </authorList>
    </citation>
    <scope>NUCLEOTIDE SEQUENCE [LARGE SCALE GENOMIC DNA]</scope>
</reference>
<name>A0A8S1F712_9PELO</name>
<accession>A0A8S1F712</accession>
<dbReference type="Proteomes" id="UP000494206">
    <property type="component" value="Unassembled WGS sequence"/>
</dbReference>
<keyword evidence="4" id="KW-1185">Reference proteome</keyword>
<evidence type="ECO:0000256" key="1">
    <source>
        <dbReference type="SAM" id="MobiDB-lite"/>
    </source>
</evidence>
<feature type="domain" description="C2H2-type" evidence="2">
    <location>
        <begin position="136"/>
        <end position="162"/>
    </location>
</feature>
<evidence type="ECO:0000259" key="2">
    <source>
        <dbReference type="SMART" id="SM00355"/>
    </source>
</evidence>
<evidence type="ECO:0000313" key="4">
    <source>
        <dbReference type="Proteomes" id="UP000494206"/>
    </source>
</evidence>
<feature type="domain" description="C2H2-type" evidence="2">
    <location>
        <begin position="168"/>
        <end position="193"/>
    </location>
</feature>
<dbReference type="SMART" id="SM00355">
    <property type="entry name" value="ZnF_C2H2"/>
    <property type="match status" value="2"/>
</dbReference>
<comment type="caution">
    <text evidence="3">The sequence shown here is derived from an EMBL/GenBank/DDBJ whole genome shotgun (WGS) entry which is preliminary data.</text>
</comment>
<dbReference type="InterPro" id="IPR013087">
    <property type="entry name" value="Znf_C2H2_type"/>
</dbReference>
<proteinExistence type="predicted"/>
<dbReference type="EMBL" id="CADEPM010000007">
    <property type="protein sequence ID" value="CAB3408246.1"/>
    <property type="molecule type" value="Genomic_DNA"/>
</dbReference>
<gene>
    <name evidence="3" type="ORF">CBOVIS_LOCUS10047</name>
</gene>
<dbReference type="Gene3D" id="3.30.160.60">
    <property type="entry name" value="Classic Zinc Finger"/>
    <property type="match status" value="1"/>
</dbReference>
<dbReference type="OrthoDB" id="6077919at2759"/>
<feature type="compositionally biased region" description="Basic and acidic residues" evidence="1">
    <location>
        <begin position="57"/>
        <end position="70"/>
    </location>
</feature>
<protein>
    <recommendedName>
        <fullName evidence="2">C2H2-type domain-containing protein</fullName>
    </recommendedName>
</protein>
<sequence>MLILVDVKSIEHVPELINVLLKNNVKNFHVFENESDLRNTLISNEKLQEESSVSESSKSRESSSSRKRSPDTTYKPILDWKFKHINPKIKTELSNYEAKTKRGEYEDFELNDEIRGDLKPRGRPIRRRSSTFAQYLECAICKKTIRCSNANIKTLSSHSIVHSDIMRFKCPVDDCDMKSRQRTTINSHMLRVHNMPVRGVSIPECMGHKEWEQLYQLTHKCFPTLDNK</sequence>
<dbReference type="AlphaFoldDB" id="A0A8S1F712"/>
<evidence type="ECO:0000313" key="3">
    <source>
        <dbReference type="EMBL" id="CAB3408246.1"/>
    </source>
</evidence>
<feature type="region of interest" description="Disordered" evidence="1">
    <location>
        <begin position="48"/>
        <end position="72"/>
    </location>
</feature>